<reference evidence="1 2" key="1">
    <citation type="submission" date="2024-06" db="EMBL/GenBank/DDBJ databases">
        <title>The Natural Products Discovery Center: Release of the First 8490 Sequenced Strains for Exploring Actinobacteria Biosynthetic Diversity.</title>
        <authorList>
            <person name="Kalkreuter E."/>
            <person name="Kautsar S.A."/>
            <person name="Yang D."/>
            <person name="Bader C.D."/>
            <person name="Teijaro C.N."/>
            <person name="Fluegel L."/>
            <person name="Davis C.M."/>
            <person name="Simpson J.R."/>
            <person name="Lauterbach L."/>
            <person name="Steele A.D."/>
            <person name="Gui C."/>
            <person name="Meng S."/>
            <person name="Li G."/>
            <person name="Viehrig K."/>
            <person name="Ye F."/>
            <person name="Su P."/>
            <person name="Kiefer A.F."/>
            <person name="Nichols A."/>
            <person name="Cepeda A.J."/>
            <person name="Yan W."/>
            <person name="Fan B."/>
            <person name="Jiang Y."/>
            <person name="Adhikari A."/>
            <person name="Zheng C.-J."/>
            <person name="Schuster L."/>
            <person name="Cowan T.M."/>
            <person name="Smanski M.J."/>
            <person name="Chevrette M.G."/>
            <person name="De Carvalho L.P.S."/>
            <person name="Shen B."/>
        </authorList>
    </citation>
    <scope>NUCLEOTIDE SEQUENCE [LARGE SCALE GENOMIC DNA]</scope>
    <source>
        <strain evidence="1 2">NPDC048946</strain>
    </source>
</reference>
<sequence>MNRLDAPPDLLPDLLARLAVDDAVELFARVPADLRRRALAGRLPEWGELREAIVRWVVAYGDAGSQLAALGDVPRYRNSRRDFVRALADAADPDVRTAVYLHPEADPVLRRRMLTVGPYAGSVPDGLRKALLATRSRHLLGPARDAADPAIARRAAALVRGPKFQPPPRTPAAVHAWLAVPVPERTEAEQKRGVPHRLGPSARRVRARLATLALEQWTAADWAALAALHRERPLDPMTTSRLAGHAACPTDAALDLLRHTAREGFHEVATHAILAGTLTWDDLLTRAVPAASVIAVMSALPLTEDRESAHGTAGTRKRLVEQVRSRLGDEPMRWWSLLVLLRGAFPGTVPELLDAAAASAPEPGTVEFASTNGLAGSPWTYLLSLAAPEKATEIVPGVAELTAPPGARAKSPGTLAGEMLSTWALQNMPSGVVEGFIAVADARQRVALAQRLNGYGPLMERLLELDEPAVNASLVTRPHLPARLRRRILSGTSHATGRPGSLALHASVTVVNSRQSWFNDTKYQVLTRNATTIAEVLRSHRPLHAPYQVAGCRRLVELGRLDLVASFVGRTDPALGVLPLPALADALRGPLAAADRDAALAALRALTKRLFRNYLTAPDLQELTRHLEVEDTPDWAVVAAEMRARPLSADVLAVLAQHGEDMPEDLARLLLTTAPERCAPYLAHRTAELARLALDIAPVAHRRTGPSDEFAWLGPCLEKGLLTAEDWVARGRPVRHVLRSFRHDQRLRARVDAAIRDLTVRHGPLSLDTLLVVAVLADDFPGTLAELLATATAATVPT</sequence>
<name>A0ABV3D9T6_9ACTN</name>
<keyword evidence="2" id="KW-1185">Reference proteome</keyword>
<evidence type="ECO:0000313" key="2">
    <source>
        <dbReference type="Proteomes" id="UP001551482"/>
    </source>
</evidence>
<gene>
    <name evidence="1" type="ORF">AB0C36_03240</name>
</gene>
<protein>
    <recommendedName>
        <fullName evidence="3">Secreted protein</fullName>
    </recommendedName>
</protein>
<dbReference type="Proteomes" id="UP001551482">
    <property type="component" value="Unassembled WGS sequence"/>
</dbReference>
<evidence type="ECO:0008006" key="3">
    <source>
        <dbReference type="Google" id="ProtNLM"/>
    </source>
</evidence>
<evidence type="ECO:0000313" key="1">
    <source>
        <dbReference type="EMBL" id="MEU8132500.1"/>
    </source>
</evidence>
<proteinExistence type="predicted"/>
<accession>A0ABV3D9T6</accession>
<dbReference type="RefSeq" id="WP_358348423.1">
    <property type="nucleotide sequence ID" value="NZ_JBEZFP010000005.1"/>
</dbReference>
<dbReference type="EMBL" id="JBEZFP010000005">
    <property type="protein sequence ID" value="MEU8132500.1"/>
    <property type="molecule type" value="Genomic_DNA"/>
</dbReference>
<comment type="caution">
    <text evidence="1">The sequence shown here is derived from an EMBL/GenBank/DDBJ whole genome shotgun (WGS) entry which is preliminary data.</text>
</comment>
<organism evidence="1 2">
    <name type="scientific">Streptodolium elevatio</name>
    <dbReference type="NCBI Taxonomy" id="3157996"/>
    <lineage>
        <taxon>Bacteria</taxon>
        <taxon>Bacillati</taxon>
        <taxon>Actinomycetota</taxon>
        <taxon>Actinomycetes</taxon>
        <taxon>Kitasatosporales</taxon>
        <taxon>Streptomycetaceae</taxon>
        <taxon>Streptodolium</taxon>
    </lineage>
</organism>